<name>A0ABS2TPV4_9ACTN</name>
<keyword evidence="2" id="KW-0804">Transcription</keyword>
<evidence type="ECO:0000256" key="2">
    <source>
        <dbReference type="ARBA" id="ARBA00023163"/>
    </source>
</evidence>
<dbReference type="Pfam" id="PF13490">
    <property type="entry name" value="zf-HC2"/>
    <property type="match status" value="1"/>
</dbReference>
<reference evidence="5 6" key="1">
    <citation type="submission" date="2021-01" db="EMBL/GenBank/DDBJ databases">
        <title>Streptomyces acididurans sp. nov., isolated from a peat swamp forest soil.</title>
        <authorList>
            <person name="Chantavorakit T."/>
            <person name="Duangmal K."/>
        </authorList>
    </citation>
    <scope>NUCLEOTIDE SEQUENCE [LARGE SCALE GENOMIC DNA]</scope>
    <source>
        <strain evidence="5 6">KK5PA1</strain>
    </source>
</reference>
<sequence length="228" mass="23525">MTSHIDVGAYLLGAMDDEEMTRFEEHLAECEVCGRELDELSGVLPVLAELRADGIGYDEPPSGDVLLQRLLNEVSGERRTRKRRRLVAVAAAAVLVVGGPTVAVLASSGGDSGSSVVATPTFAADRHSASNPATGASAMVGIADKGWGSAVDLRLTGVTGPLTCSLIAVGADGSRQTVATWSVPNSGYGTNAQPRPLMVHGAAGLHEKDINHFEVRATGGTLLVSVPV</sequence>
<dbReference type="InterPro" id="IPR027383">
    <property type="entry name" value="Znf_put"/>
</dbReference>
<dbReference type="Proteomes" id="UP000749040">
    <property type="component" value="Unassembled WGS sequence"/>
</dbReference>
<evidence type="ECO:0000313" key="5">
    <source>
        <dbReference type="EMBL" id="MBM9505359.1"/>
    </source>
</evidence>
<keyword evidence="3" id="KW-1133">Transmembrane helix</keyword>
<gene>
    <name evidence="5" type="ORF">ITX44_12540</name>
</gene>
<keyword evidence="3" id="KW-0472">Membrane</keyword>
<dbReference type="InterPro" id="IPR041916">
    <property type="entry name" value="Anti_sigma_zinc_sf"/>
</dbReference>
<accession>A0ABS2TPV4</accession>
<evidence type="ECO:0000256" key="1">
    <source>
        <dbReference type="ARBA" id="ARBA00023015"/>
    </source>
</evidence>
<dbReference type="EMBL" id="JADKYB010000006">
    <property type="protein sequence ID" value="MBM9505359.1"/>
    <property type="molecule type" value="Genomic_DNA"/>
</dbReference>
<feature type="domain" description="Putative zinc-finger" evidence="4">
    <location>
        <begin position="7"/>
        <end position="33"/>
    </location>
</feature>
<feature type="transmembrane region" description="Helical" evidence="3">
    <location>
        <begin position="86"/>
        <end position="106"/>
    </location>
</feature>
<keyword evidence="3" id="KW-0812">Transmembrane</keyword>
<evidence type="ECO:0000313" key="6">
    <source>
        <dbReference type="Proteomes" id="UP000749040"/>
    </source>
</evidence>
<dbReference type="RefSeq" id="WP_205357239.1">
    <property type="nucleotide sequence ID" value="NZ_JADKYB010000006.1"/>
</dbReference>
<proteinExistence type="predicted"/>
<dbReference type="Gene3D" id="1.10.10.1320">
    <property type="entry name" value="Anti-sigma factor, zinc-finger domain"/>
    <property type="match status" value="1"/>
</dbReference>
<keyword evidence="1" id="KW-0805">Transcription regulation</keyword>
<evidence type="ECO:0000259" key="4">
    <source>
        <dbReference type="Pfam" id="PF13490"/>
    </source>
</evidence>
<organism evidence="5 6">
    <name type="scientific">Actinacidiphila acididurans</name>
    <dbReference type="NCBI Taxonomy" id="2784346"/>
    <lineage>
        <taxon>Bacteria</taxon>
        <taxon>Bacillati</taxon>
        <taxon>Actinomycetota</taxon>
        <taxon>Actinomycetes</taxon>
        <taxon>Kitasatosporales</taxon>
        <taxon>Streptomycetaceae</taxon>
        <taxon>Actinacidiphila</taxon>
    </lineage>
</organism>
<evidence type="ECO:0000256" key="3">
    <source>
        <dbReference type="SAM" id="Phobius"/>
    </source>
</evidence>
<comment type="caution">
    <text evidence="5">The sequence shown here is derived from an EMBL/GenBank/DDBJ whole genome shotgun (WGS) entry which is preliminary data.</text>
</comment>
<protein>
    <submittedName>
        <fullName evidence="5">Zf-HC2 domain-containing protein</fullName>
    </submittedName>
</protein>
<keyword evidence="6" id="KW-1185">Reference proteome</keyword>